<accession>A0A410QG54</accession>
<dbReference type="InterPro" id="IPR046914">
    <property type="entry name" value="ABC-3C_CTD6"/>
</dbReference>
<proteinExistence type="predicted"/>
<dbReference type="KEGG" id="spoa:EQM13_16130"/>
<dbReference type="OrthoDB" id="3242664at2"/>
<evidence type="ECO:0000313" key="3">
    <source>
        <dbReference type="Proteomes" id="UP000287969"/>
    </source>
</evidence>
<sequence length="333" mass="38484">MLFSEFANVLFKHSDTTYKPHEFFLSLFDNIMREPQTNEELILFNGDKYNPFGGLKPDTLDRLFNGTNPLNPSKVHKAISRKNTDKFASYINEYNEHNQMAIEDEIKTMIPDFNSDDNLGYACADLFLQILDDIYEGREASSKKLSGNISSTQKLKSFPSQNIYYDESDGKLHIGDAEIFIPKEIEPPKDIAPEEEAYVRELLAAYAESIKKGEISKADLDSLPMKYKRNFSDQRINYYSAIRIDRFIRESIFQGEEHAKKWKSETHDYIKDTLWDDYDDGYKRLLAVMKKVVDCSTTSIISNMQNLVGPKEKKGTCHLLVNEGSIRWVNEDE</sequence>
<gene>
    <name evidence="2" type="ORF">EQM13_16130</name>
</gene>
<dbReference type="RefSeq" id="WP_128753214.1">
    <property type="nucleotide sequence ID" value="NZ_CP035282.1"/>
</dbReference>
<dbReference type="EMBL" id="CP035282">
    <property type="protein sequence ID" value="QAT62981.1"/>
    <property type="molecule type" value="Genomic_DNA"/>
</dbReference>
<reference evidence="3" key="1">
    <citation type="submission" date="2019-01" db="EMBL/GenBank/DDBJ databases">
        <title>Draft genomes of a novel of Sporanaerobacter strains.</title>
        <authorList>
            <person name="Ma S."/>
        </authorList>
    </citation>
    <scope>NUCLEOTIDE SEQUENCE [LARGE SCALE GENOMIC DNA]</scope>
    <source>
        <strain evidence="3">NJN-17</strain>
    </source>
</reference>
<dbReference type="AlphaFoldDB" id="A0A410QG54"/>
<keyword evidence="3" id="KW-1185">Reference proteome</keyword>
<protein>
    <recommendedName>
        <fullName evidence="1">ABC-three component systems C-terminal domain-containing protein</fullName>
    </recommendedName>
</protein>
<dbReference type="Proteomes" id="UP000287969">
    <property type="component" value="Chromosome"/>
</dbReference>
<name>A0A410QG54_9FIRM</name>
<evidence type="ECO:0000313" key="2">
    <source>
        <dbReference type="EMBL" id="QAT62981.1"/>
    </source>
</evidence>
<feature type="domain" description="ABC-three component systems C-terminal" evidence="1">
    <location>
        <begin position="195"/>
        <end position="328"/>
    </location>
</feature>
<evidence type="ECO:0000259" key="1">
    <source>
        <dbReference type="Pfam" id="PF20282"/>
    </source>
</evidence>
<organism evidence="2 3">
    <name type="scientific">Acidilutibacter cellobiosedens</name>
    <dbReference type="NCBI Taxonomy" id="2507161"/>
    <lineage>
        <taxon>Bacteria</taxon>
        <taxon>Bacillati</taxon>
        <taxon>Bacillota</taxon>
        <taxon>Tissierellia</taxon>
        <taxon>Tissierellales</taxon>
        <taxon>Acidilutibacteraceae</taxon>
        <taxon>Acidilutibacter</taxon>
    </lineage>
</organism>
<dbReference type="Pfam" id="PF20282">
    <property type="entry name" value="CTD6"/>
    <property type="match status" value="1"/>
</dbReference>